<organism evidence="2 3">
    <name type="scientific">Cuscuta europaea</name>
    <name type="common">European dodder</name>
    <dbReference type="NCBI Taxonomy" id="41803"/>
    <lineage>
        <taxon>Eukaryota</taxon>
        <taxon>Viridiplantae</taxon>
        <taxon>Streptophyta</taxon>
        <taxon>Embryophyta</taxon>
        <taxon>Tracheophyta</taxon>
        <taxon>Spermatophyta</taxon>
        <taxon>Magnoliopsida</taxon>
        <taxon>eudicotyledons</taxon>
        <taxon>Gunneridae</taxon>
        <taxon>Pentapetalae</taxon>
        <taxon>asterids</taxon>
        <taxon>lamiids</taxon>
        <taxon>Solanales</taxon>
        <taxon>Convolvulaceae</taxon>
        <taxon>Cuscuteae</taxon>
        <taxon>Cuscuta</taxon>
        <taxon>Cuscuta subgen. Cuscuta</taxon>
    </lineage>
</organism>
<sequence length="250" mass="29227">MGSVLSKAADGFGNALATPFKAMLEGSCEDVCSGVWDVSCFITHLCVSDLIKLFMILVLCYITLLFFYMFFKLGICQCVGKTICGMYCSACKAYWSSIGCLMCFLWHKLINVQCVDRHHRGRRRFIDVESGYNSFSLGDDCSFVDGGNVWVSRKRKMMIKRMGEHRLHSQHHSRYHSHCRRHLRRHRRRHCQSRRHHHHHQGSMYTREVGLRVRGRPLRLEKLRHHSPRKDVVVVGPKMTSFKRRRMAVQ</sequence>
<keyword evidence="1" id="KW-0472">Membrane</keyword>
<dbReference type="PANTHER" id="PTHR35278:SF4">
    <property type="entry name" value="TRANSMEMBRANE PROTEIN"/>
    <property type="match status" value="1"/>
</dbReference>
<name>A0A9P0Z0U1_CUSEU</name>
<dbReference type="EMBL" id="CAMAPE010000015">
    <property type="protein sequence ID" value="CAH9081854.1"/>
    <property type="molecule type" value="Genomic_DNA"/>
</dbReference>
<proteinExistence type="predicted"/>
<dbReference type="OrthoDB" id="1305138at2759"/>
<dbReference type="PANTHER" id="PTHR35278">
    <property type="entry name" value="TRANSMEMBRANE PROTEIN-RELATED"/>
    <property type="match status" value="1"/>
</dbReference>
<dbReference type="AlphaFoldDB" id="A0A9P0Z0U1"/>
<evidence type="ECO:0000313" key="2">
    <source>
        <dbReference type="EMBL" id="CAH9081854.1"/>
    </source>
</evidence>
<comment type="caution">
    <text evidence="2">The sequence shown here is derived from an EMBL/GenBank/DDBJ whole genome shotgun (WGS) entry which is preliminary data.</text>
</comment>
<evidence type="ECO:0000313" key="3">
    <source>
        <dbReference type="Proteomes" id="UP001152484"/>
    </source>
</evidence>
<keyword evidence="3" id="KW-1185">Reference proteome</keyword>
<protein>
    <submittedName>
        <fullName evidence="2">Uncharacterized protein</fullName>
    </submittedName>
</protein>
<dbReference type="Proteomes" id="UP001152484">
    <property type="component" value="Unassembled WGS sequence"/>
</dbReference>
<feature type="transmembrane region" description="Helical" evidence="1">
    <location>
        <begin position="53"/>
        <end position="71"/>
    </location>
</feature>
<evidence type="ECO:0000256" key="1">
    <source>
        <dbReference type="SAM" id="Phobius"/>
    </source>
</evidence>
<keyword evidence="1" id="KW-0812">Transmembrane</keyword>
<accession>A0A9P0Z0U1</accession>
<keyword evidence="1" id="KW-1133">Transmembrane helix</keyword>
<gene>
    <name evidence="2" type="ORF">CEURO_LOCUS8025</name>
</gene>
<reference evidence="2" key="1">
    <citation type="submission" date="2022-07" db="EMBL/GenBank/DDBJ databases">
        <authorList>
            <person name="Macas J."/>
            <person name="Novak P."/>
            <person name="Neumann P."/>
        </authorList>
    </citation>
    <scope>NUCLEOTIDE SEQUENCE</scope>
</reference>